<dbReference type="STRING" id="338969.Rfer_1071"/>
<reference evidence="2" key="1">
    <citation type="submission" date="2006-02" db="EMBL/GenBank/DDBJ databases">
        <title>Complete sequence of chromosome of Rhodoferax ferrireducens DSM 15236.</title>
        <authorList>
            <person name="Copeland A."/>
            <person name="Lucas S."/>
            <person name="Lapidus A."/>
            <person name="Barry K."/>
            <person name="Detter J.C."/>
            <person name="Glavina del Rio T."/>
            <person name="Hammon N."/>
            <person name="Israni S."/>
            <person name="Pitluck S."/>
            <person name="Brettin T."/>
            <person name="Bruce D."/>
            <person name="Han C."/>
            <person name="Tapia R."/>
            <person name="Gilna P."/>
            <person name="Kiss H."/>
            <person name="Schmutz J."/>
            <person name="Larimer F."/>
            <person name="Land M."/>
            <person name="Kyrpides N."/>
            <person name="Ivanova N."/>
            <person name="Richardson P."/>
        </authorList>
    </citation>
    <scope>NUCLEOTIDE SEQUENCE [LARGE SCALE GENOMIC DNA]</scope>
    <source>
        <strain evidence="2">ATCC BAA-621 / DSM 15236 / T118</strain>
    </source>
</reference>
<dbReference type="EMBL" id="CP000267">
    <property type="protein sequence ID" value="ABD68812.1"/>
    <property type="molecule type" value="Genomic_DNA"/>
</dbReference>
<evidence type="ECO:0000313" key="1">
    <source>
        <dbReference type="EMBL" id="ABD68812.1"/>
    </source>
</evidence>
<dbReference type="HOGENOM" id="CLU_088512_0_0_4"/>
<dbReference type="RefSeq" id="WP_011463381.1">
    <property type="nucleotide sequence ID" value="NC_007908.1"/>
</dbReference>
<dbReference type="eggNOG" id="COG1028">
    <property type="taxonomic scope" value="Bacteria"/>
</dbReference>
<dbReference type="AlphaFoldDB" id="Q21ZJ1"/>
<dbReference type="OrthoDB" id="1551176at2"/>
<dbReference type="Proteomes" id="UP000008332">
    <property type="component" value="Chromosome"/>
</dbReference>
<organism evidence="1 2">
    <name type="scientific">Albidiferax ferrireducens (strain ATCC BAA-621 / DSM 15236 / T118)</name>
    <name type="common">Rhodoferax ferrireducens</name>
    <dbReference type="NCBI Taxonomy" id="338969"/>
    <lineage>
        <taxon>Bacteria</taxon>
        <taxon>Pseudomonadati</taxon>
        <taxon>Pseudomonadota</taxon>
        <taxon>Betaproteobacteria</taxon>
        <taxon>Burkholderiales</taxon>
        <taxon>Comamonadaceae</taxon>
        <taxon>Rhodoferax</taxon>
    </lineage>
</organism>
<sequence length="281" mass="32358">MNFQLAQDKDPYPNLPIELGRQGEGVGRWVPEMKHTYLAKYVEATRRAREKYRHRIFVDLFCGPGRIQVKDEQITRHGGAQIAWQHSKLDQVQFTSCLVGDLDEERASACGQRLTALGAPVKFFPGPAASTVDQVLKEIPQNALCLVYLDPYNLQYLSFSIIEKLSRLKRVDFAIHFSTMDLRRNVLMEYNPERARFDLAAPGWRDHIDPKAFVRGDADEAFFEYWCGLVTALGFTISQRIPLIRDDGNRPLYHLVFFSRHPLPNKIWGEVAQGVNREFNF</sequence>
<accession>Q21ZJ1</accession>
<dbReference type="InterPro" id="IPR031009">
    <property type="entry name" value="Tcm_partner"/>
</dbReference>
<name>Q21ZJ1_ALBFT</name>
<dbReference type="NCBIfam" id="TIGR04474">
    <property type="entry name" value="tcm_partner"/>
    <property type="match status" value="1"/>
</dbReference>
<evidence type="ECO:0008006" key="3">
    <source>
        <dbReference type="Google" id="ProtNLM"/>
    </source>
</evidence>
<gene>
    <name evidence="1" type="ordered locus">Rfer_1071</name>
</gene>
<dbReference type="KEGG" id="rfr:Rfer_1071"/>
<protein>
    <recommendedName>
        <fullName evidence="3">Three-Cys-motif partner protein TcmP</fullName>
    </recommendedName>
</protein>
<evidence type="ECO:0000313" key="2">
    <source>
        <dbReference type="Proteomes" id="UP000008332"/>
    </source>
</evidence>
<proteinExistence type="predicted"/>
<keyword evidence="2" id="KW-1185">Reference proteome</keyword>